<gene>
    <name evidence="1" type="ORF">CWI81_12805</name>
</gene>
<accession>A0A432Z4N1</accession>
<comment type="caution">
    <text evidence="1">The sequence shown here is derived from an EMBL/GenBank/DDBJ whole genome shotgun (WGS) entry which is preliminary data.</text>
</comment>
<organism evidence="1 2">
    <name type="scientific">Idiomarina seosinensis</name>
    <dbReference type="NCBI Taxonomy" id="281739"/>
    <lineage>
        <taxon>Bacteria</taxon>
        <taxon>Pseudomonadati</taxon>
        <taxon>Pseudomonadota</taxon>
        <taxon>Gammaproteobacteria</taxon>
        <taxon>Alteromonadales</taxon>
        <taxon>Idiomarinaceae</taxon>
        <taxon>Idiomarina</taxon>
    </lineage>
</organism>
<dbReference type="EMBL" id="PIQF01000005">
    <property type="protein sequence ID" value="RUO72854.1"/>
    <property type="molecule type" value="Genomic_DNA"/>
</dbReference>
<keyword evidence="2" id="KW-1185">Reference proteome</keyword>
<dbReference type="OrthoDB" id="6240583at2"/>
<protein>
    <submittedName>
        <fullName evidence="1">Uncharacterized protein</fullName>
    </submittedName>
</protein>
<proteinExistence type="predicted"/>
<sequence length="282" mass="31498">MALKKSLIAVSVGTLILCGSGLNSSLAKPFLHQANDHVELEVNIQQLTRSFSQQRLSRIEQYHEMIGDHLKQNFSIIRTTRILTAHYPQDVNEIFIAAVQHDPRRITHISRAIIRSEPALTTDVLSTALQLAPEKCEELVAMAIDAEPAYIDDIVSIAAQHQPEQLDSILRVAITAEPDLSGSVVRSAATSSPQNFFSAMVNTVTNLPQTTQNVFVAVRDFFTGQEQGNERTMPNTSPEQWNAFIVQAKNQGVTKQEMDWFKEQGYITEQQLAAIYNKEPKL</sequence>
<dbReference type="Proteomes" id="UP000287908">
    <property type="component" value="Unassembled WGS sequence"/>
</dbReference>
<dbReference type="RefSeq" id="WP_126785695.1">
    <property type="nucleotide sequence ID" value="NZ_PIQF01000005.1"/>
</dbReference>
<evidence type="ECO:0000313" key="2">
    <source>
        <dbReference type="Proteomes" id="UP000287908"/>
    </source>
</evidence>
<reference evidence="1 2" key="1">
    <citation type="journal article" date="2011" name="Front. Microbiol.">
        <title>Genomic signatures of strain selection and enhancement in Bacillus atrophaeus var. globigii, a historical biowarfare simulant.</title>
        <authorList>
            <person name="Gibbons H.S."/>
            <person name="Broomall S.M."/>
            <person name="McNew L.A."/>
            <person name="Daligault H."/>
            <person name="Chapman C."/>
            <person name="Bruce D."/>
            <person name="Karavis M."/>
            <person name="Krepps M."/>
            <person name="McGregor P.A."/>
            <person name="Hong C."/>
            <person name="Park K.H."/>
            <person name="Akmal A."/>
            <person name="Feldman A."/>
            <person name="Lin J.S."/>
            <person name="Chang W.E."/>
            <person name="Higgs B.W."/>
            <person name="Demirev P."/>
            <person name="Lindquist J."/>
            <person name="Liem A."/>
            <person name="Fochler E."/>
            <person name="Read T.D."/>
            <person name="Tapia R."/>
            <person name="Johnson S."/>
            <person name="Bishop-Lilly K.A."/>
            <person name="Detter C."/>
            <person name="Han C."/>
            <person name="Sozhamannan S."/>
            <person name="Rosenzweig C.N."/>
            <person name="Skowronski E.W."/>
        </authorList>
    </citation>
    <scope>NUCLEOTIDE SEQUENCE [LARGE SCALE GENOMIC DNA]</scope>
    <source>
        <strain evidence="1 2">CL-SP19</strain>
    </source>
</reference>
<evidence type="ECO:0000313" key="1">
    <source>
        <dbReference type="EMBL" id="RUO72854.1"/>
    </source>
</evidence>
<dbReference type="AlphaFoldDB" id="A0A432Z4N1"/>
<name>A0A432Z4N1_9GAMM</name>